<evidence type="ECO:0000313" key="11">
    <source>
        <dbReference type="Proteomes" id="UP001165405"/>
    </source>
</evidence>
<feature type="region of interest" description="Disordered" evidence="6">
    <location>
        <begin position="145"/>
        <end position="165"/>
    </location>
</feature>
<dbReference type="InterPro" id="IPR049162">
    <property type="entry name" value="GH59_C"/>
</dbReference>
<dbReference type="GO" id="GO:0005764">
    <property type="term" value="C:lysosome"/>
    <property type="evidence" value="ECO:0007669"/>
    <property type="project" value="TreeGrafter"/>
</dbReference>
<evidence type="ECO:0000313" key="10">
    <source>
        <dbReference type="EMBL" id="MCF4119900.1"/>
    </source>
</evidence>
<evidence type="ECO:0000256" key="4">
    <source>
        <dbReference type="ARBA" id="ARBA00022963"/>
    </source>
</evidence>
<name>A0AA41QBT7_9MICO</name>
<dbReference type="RefSeq" id="WP_236087612.1">
    <property type="nucleotide sequence ID" value="NZ_JAKGSG010000010.1"/>
</dbReference>
<evidence type="ECO:0000259" key="9">
    <source>
        <dbReference type="Pfam" id="PF21708"/>
    </source>
</evidence>
<protein>
    <recommendedName>
        <fullName evidence="2">galactosylceramidase</fullName>
        <ecNumber evidence="2">3.2.1.46</ecNumber>
    </recommendedName>
    <alternativeName>
        <fullName evidence="5">Galactosylceramidase</fullName>
    </alternativeName>
</protein>
<dbReference type="Gene3D" id="3.20.20.80">
    <property type="entry name" value="Glycosidases"/>
    <property type="match status" value="1"/>
</dbReference>
<feature type="chain" id="PRO_5041433620" description="galactosylceramidase" evidence="7">
    <location>
        <begin position="38"/>
        <end position="1207"/>
    </location>
</feature>
<dbReference type="AlphaFoldDB" id="A0AA41QBT7"/>
<dbReference type="EMBL" id="JAKGSG010000010">
    <property type="protein sequence ID" value="MCF4119900.1"/>
    <property type="molecule type" value="Genomic_DNA"/>
</dbReference>
<keyword evidence="7" id="KW-0732">Signal</keyword>
<evidence type="ECO:0000256" key="1">
    <source>
        <dbReference type="ARBA" id="ARBA00005637"/>
    </source>
</evidence>
<evidence type="ECO:0000256" key="6">
    <source>
        <dbReference type="SAM" id="MobiDB-lite"/>
    </source>
</evidence>
<dbReference type="GO" id="GO:0006683">
    <property type="term" value="P:galactosylceramide catabolic process"/>
    <property type="evidence" value="ECO:0007669"/>
    <property type="project" value="InterPro"/>
</dbReference>
<keyword evidence="4" id="KW-0443">Lipid metabolism</keyword>
<dbReference type="Gene3D" id="3.20.20.70">
    <property type="entry name" value="Aldolase class I"/>
    <property type="match status" value="1"/>
</dbReference>
<reference evidence="10" key="1">
    <citation type="submission" date="2022-01" db="EMBL/GenBank/DDBJ databases">
        <title>Antribacter sp. nov., isolated from Guizhou of China.</title>
        <authorList>
            <person name="Chengliang C."/>
            <person name="Ya Z."/>
        </authorList>
    </citation>
    <scope>NUCLEOTIDE SEQUENCE</scope>
    <source>
        <strain evidence="10">KLBMP 9083</strain>
    </source>
</reference>
<dbReference type="Pfam" id="PF21708">
    <property type="entry name" value="Glyco_hydro_59_C"/>
    <property type="match status" value="1"/>
</dbReference>
<evidence type="ECO:0000256" key="2">
    <source>
        <dbReference type="ARBA" id="ARBA00012657"/>
    </source>
</evidence>
<feature type="domain" description="Glycosyl hydrolase family 59 catalytic" evidence="8">
    <location>
        <begin position="96"/>
        <end position="429"/>
    </location>
</feature>
<dbReference type="GO" id="GO:0004336">
    <property type="term" value="F:galactosylceramidase activity"/>
    <property type="evidence" value="ECO:0007669"/>
    <property type="project" value="UniProtKB-EC"/>
</dbReference>
<feature type="signal peptide" evidence="7">
    <location>
        <begin position="1"/>
        <end position="37"/>
    </location>
</feature>
<dbReference type="InterPro" id="IPR049161">
    <property type="entry name" value="GH59_cat"/>
</dbReference>
<dbReference type="InterPro" id="IPR001286">
    <property type="entry name" value="Glyco_hydro_59"/>
</dbReference>
<dbReference type="Pfam" id="PF02057">
    <property type="entry name" value="Glyco_hydro_59"/>
    <property type="match status" value="1"/>
</dbReference>
<proteinExistence type="inferred from homology"/>
<evidence type="ECO:0000259" key="8">
    <source>
        <dbReference type="Pfam" id="PF02057"/>
    </source>
</evidence>
<evidence type="ECO:0000256" key="3">
    <source>
        <dbReference type="ARBA" id="ARBA00022919"/>
    </source>
</evidence>
<dbReference type="InterPro" id="IPR013785">
    <property type="entry name" value="Aldolase_TIM"/>
</dbReference>
<dbReference type="Gene3D" id="2.60.120.560">
    <property type="entry name" value="Exo-inulinase, domain 1"/>
    <property type="match status" value="1"/>
</dbReference>
<dbReference type="SUPFAM" id="SSF51445">
    <property type="entry name" value="(Trans)glycosidases"/>
    <property type="match status" value="1"/>
</dbReference>
<dbReference type="EC" id="3.2.1.46" evidence="2"/>
<keyword evidence="4" id="KW-0442">Lipid degradation</keyword>
<feature type="domain" description="Glycosyl hydrolase family 59 C-terminal lectin" evidence="9">
    <location>
        <begin position="624"/>
        <end position="808"/>
    </location>
</feature>
<dbReference type="PANTHER" id="PTHR15172">
    <property type="entry name" value="GALACTOCEREBROSIDASE"/>
    <property type="match status" value="1"/>
</dbReference>
<evidence type="ECO:0000256" key="5">
    <source>
        <dbReference type="ARBA" id="ARBA00033098"/>
    </source>
</evidence>
<dbReference type="InterPro" id="IPR017853">
    <property type="entry name" value="GH"/>
</dbReference>
<keyword evidence="11" id="KW-1185">Reference proteome</keyword>
<sequence>MRTSPRRAPRRAPRLAASAAATLALGVAGLLVPPAGAAPLPAAAPPATAVVASDSELPEAGLPELRLDDPSINWRELLVDGEDVERRPDGTPYNAFGGFGSVSCNNTSNLLLDYKEENPDAYWAIMRLLFDPVEGAGLKHIKVELGSDSNSSSGAEPATKRSADEPANVLRGAGFHFIADARSINPDIELEALRWGEPSWTGNDPAKRYQWYKETIDAAYDTFGVEFDWMSPSQNEVRGATYQASELRWTVQFAQWLERDAVAADARYDYSRIKIVALDSYREGDAIAARILADPAALEQVDALGYHYDIVGGPSVTRLNKEFGKEILYSEGVAPMIDPQYRVAADPARGGVGGTVSAADIADRFINAYRWSGAGQDPAHMTTFLFQPAVSAMYEGTQYSPKHLVRASDPWSGYWEGDVGIVAVRHFHQFVEDGWEYVEGATGGDGTKGDGGTNVDTSTRTVLTARMPADAVGEPQWTQVHANNTRTDRYFEVKVANLGEQDRPLYAWETRGAGAGEAYDANYFQNTGYYAPVRTETIDGVAHTVYRVHVPAYSIVTLSTLAEGVHGTTEEYTPGDFAPQAQDTILELPYRDNFEYDEYPVTLVGGREMTYLDRRGGTPRYTADQDGAFEVVETDDRLHHHVMQQQNHAGNRGFTWNVWGNGRQDVLSTAAPSTVLGDHRWVDYTATVDFRLDRVDRDAALENFAGLGVRQTYIRGGDQATYAVRVHEDGRWELRKLDVVVASGTVAGFDAGAWHTLAVEARENVVTATLDGARLVQHVDPSANPVLAGRIALVSGYYNTQYDNLAVTPVDGSAWASEKIDDSDARLAYPDGFTFAQAGFAHFNRTQHVLRAGQSMAVAFTGTGLNLFGATGAATLEVRIDGGVPRTEQVGTVGTRQTSYWLRGLRQQEHTVTVRVVSGTFTLDGVDVPSGGARVRSVPPEERPVAVAEPAARTATVVGEAPQPPRTVRATSEAGTTIDAEVSWFVPEGAFDTPYALVRIDGTFVADPSLRISGYVEVVPEGLLYLIDANAPAAPNAVAYPAIRAKVEADGGALLNAEADAAWSPERGWGRAATYSAKGLLNTNPYDKMRETGWYTAGTSTPLQYRLTLPAGTYTVSSGHTEWWNPGSGRSRRMATSVTWTASDGVVQTVPAGSAAFPNGSSGRSAVLTGTFTLAEPAVVTYTVASDGGTEAPVISWLAVAAAGAGS</sequence>
<organism evidence="10 11">
    <name type="scientific">Antribacter soli</name>
    <dbReference type="NCBI Taxonomy" id="2910976"/>
    <lineage>
        <taxon>Bacteria</taxon>
        <taxon>Bacillati</taxon>
        <taxon>Actinomycetota</taxon>
        <taxon>Actinomycetes</taxon>
        <taxon>Micrococcales</taxon>
        <taxon>Promicromonosporaceae</taxon>
        <taxon>Antribacter</taxon>
    </lineage>
</organism>
<keyword evidence="3" id="KW-0746">Sphingolipid metabolism</keyword>
<dbReference type="GO" id="GO:0016020">
    <property type="term" value="C:membrane"/>
    <property type="evidence" value="ECO:0007669"/>
    <property type="project" value="GOC"/>
</dbReference>
<comment type="similarity">
    <text evidence="1">Belongs to the glycosyl hydrolase 59 family.</text>
</comment>
<dbReference type="Gene3D" id="2.60.120.260">
    <property type="entry name" value="Galactose-binding domain-like"/>
    <property type="match status" value="1"/>
</dbReference>
<accession>A0AA41QBT7</accession>
<dbReference type="PANTHER" id="PTHR15172:SF1">
    <property type="entry name" value="GALACTOCEREBROSIDASE"/>
    <property type="match status" value="1"/>
</dbReference>
<dbReference type="Proteomes" id="UP001165405">
    <property type="component" value="Unassembled WGS sequence"/>
</dbReference>
<evidence type="ECO:0000256" key="7">
    <source>
        <dbReference type="SAM" id="SignalP"/>
    </source>
</evidence>
<gene>
    <name evidence="10" type="ORF">L1785_02805</name>
</gene>
<comment type="caution">
    <text evidence="10">The sequence shown here is derived from an EMBL/GenBank/DDBJ whole genome shotgun (WGS) entry which is preliminary data.</text>
</comment>